<dbReference type="OrthoDB" id="6092950at2"/>
<reference evidence="1 2" key="1">
    <citation type="journal article" date="2003" name="Proc. Natl. Acad. Sci. U.S.A.">
        <title>The complete genome sequence of the Arabidopsis and tomato pathogen Pseudomonas syringae pv. tomato DC3000.</title>
        <authorList>
            <person name="Buell C.R."/>
            <person name="Joardar V."/>
            <person name="Lindeberg M."/>
            <person name="Selengut J."/>
            <person name="Paulsen I.T."/>
            <person name="Gwinn M.L."/>
            <person name="Dodson R.J."/>
            <person name="Deboy R.T."/>
            <person name="Durkin A.S."/>
            <person name="Kolonay J.F."/>
            <person name="Madupu R."/>
            <person name="Daugherty S."/>
            <person name="Brinkac L."/>
            <person name="Beanan M.J."/>
            <person name="Haft D.H."/>
            <person name="Nelson W.C."/>
            <person name="Davidsen T."/>
            <person name="Zafar N."/>
            <person name="Zhou L."/>
            <person name="Liu J."/>
            <person name="Yuan Q."/>
            <person name="Khouri H."/>
            <person name="Fedorova N."/>
            <person name="Tran B."/>
            <person name="Russell D."/>
            <person name="Berry K."/>
            <person name="Utterback T."/>
            <person name="Van Aken S.E."/>
            <person name="Feldblyum T.V."/>
            <person name="D'Ascenzo M."/>
            <person name="Deng W.L."/>
            <person name="Ramos A.R."/>
            <person name="Alfano J.R."/>
            <person name="Cartinhour S."/>
            <person name="Chatterjee A.K."/>
            <person name="Delaney T.P."/>
            <person name="Lazarowitz S.G."/>
            <person name="Martin G.B."/>
            <person name="Schneider D.J."/>
            <person name="Tang X."/>
            <person name="Bender C.L."/>
            <person name="White O."/>
            <person name="Fraser C.M."/>
            <person name="Collmer A."/>
        </authorList>
    </citation>
    <scope>NUCLEOTIDE SEQUENCE [LARGE SCALE GENOMIC DNA]</scope>
    <source>
        <strain evidence="2">ATCC BAA-871 / DC3000</strain>
    </source>
</reference>
<dbReference type="Proteomes" id="UP000002515">
    <property type="component" value="Chromosome"/>
</dbReference>
<name>Q87X67_PSESM</name>
<dbReference type="HOGENOM" id="CLU_036297_0_0_6"/>
<dbReference type="PhylomeDB" id="Q87X67"/>
<keyword evidence="2" id="KW-1185">Reference proteome</keyword>
<gene>
    <name evidence="1" type="ordered locus">PSPTO_4321</name>
</gene>
<evidence type="ECO:0000313" key="1">
    <source>
        <dbReference type="EMBL" id="AAO57772.1"/>
    </source>
</evidence>
<accession>Q87X67</accession>
<protein>
    <submittedName>
        <fullName evidence="1">Uncharacterized protein</fullName>
    </submittedName>
</protein>
<dbReference type="PATRIC" id="fig|223283.9.peg.4436"/>
<dbReference type="STRING" id="223283.PSPTO_4321"/>
<evidence type="ECO:0000313" key="2">
    <source>
        <dbReference type="Proteomes" id="UP000002515"/>
    </source>
</evidence>
<dbReference type="KEGG" id="pst:PSPTO_4321"/>
<organism evidence="1 2">
    <name type="scientific">Pseudomonas syringae pv. tomato (strain ATCC BAA-871 / DC3000)</name>
    <dbReference type="NCBI Taxonomy" id="223283"/>
    <lineage>
        <taxon>Bacteria</taxon>
        <taxon>Pseudomonadati</taxon>
        <taxon>Pseudomonadota</taxon>
        <taxon>Gammaproteobacteria</taxon>
        <taxon>Pseudomonadales</taxon>
        <taxon>Pseudomonadaceae</taxon>
        <taxon>Pseudomonas</taxon>
    </lineage>
</organism>
<sequence>MAEHWTSAVRFLQFPPGTCLRPHPKDNTVFLVLWKRRGYRSSKVALRADAKVERVLESMPSVKFNVERLIRRVMSLTEPLDSEAPDDLKGRVWLYCNSAMRPLGRVLALQQNALDRASSRLVDMHGLKNSDGEPLRVNISRLRKTFANRIFELTNGDLATTAAALGNTPRVTDQNYLAPSEDARRNWRFMGEVLIQELLTATIGATYKEIPLGRCGDPLNGQYAPKRDGATCMNFMNCLRCKHYAVTAEDLYKLFSFYFRVLAERSRMDKRRWAREYGHIPRLIDHYIVAEGLRRSIFKAAAVDAARERARTQPHPFWSVDLIPTLEVFS</sequence>
<dbReference type="eggNOG" id="COG4974">
    <property type="taxonomic scope" value="Bacteria"/>
</dbReference>
<dbReference type="EMBL" id="AE016853">
    <property type="protein sequence ID" value="AAO57772.1"/>
    <property type="molecule type" value="Genomic_DNA"/>
</dbReference>
<dbReference type="AlphaFoldDB" id="Q87X67"/>
<proteinExistence type="predicted"/>